<dbReference type="PANTHER" id="PTHR12829">
    <property type="entry name" value="N6-ADENOSINE-METHYLTRANSFERASE"/>
    <property type="match status" value="1"/>
</dbReference>
<dbReference type="PROSITE" id="PS00092">
    <property type="entry name" value="N6_MTASE"/>
    <property type="match status" value="1"/>
</dbReference>
<dbReference type="GO" id="GO:0008168">
    <property type="term" value="F:methyltransferase activity"/>
    <property type="evidence" value="ECO:0007669"/>
    <property type="project" value="InterPro"/>
</dbReference>
<keyword evidence="4" id="KW-1185">Reference proteome</keyword>
<dbReference type="Pfam" id="PF05063">
    <property type="entry name" value="MT-A70"/>
    <property type="match status" value="1"/>
</dbReference>
<dbReference type="GO" id="GO:0005634">
    <property type="term" value="C:nucleus"/>
    <property type="evidence" value="ECO:0007669"/>
    <property type="project" value="TreeGrafter"/>
</dbReference>
<evidence type="ECO:0000256" key="2">
    <source>
        <dbReference type="SAM" id="MobiDB-lite"/>
    </source>
</evidence>
<feature type="compositionally biased region" description="Polar residues" evidence="2">
    <location>
        <begin position="1"/>
        <end position="14"/>
    </location>
</feature>
<comment type="caution">
    <text evidence="3">The sequence shown here is derived from an EMBL/GenBank/DDBJ whole genome shotgun (WGS) entry which is preliminary data.</text>
</comment>
<feature type="region of interest" description="Disordered" evidence="2">
    <location>
        <begin position="130"/>
        <end position="152"/>
    </location>
</feature>
<dbReference type="Proteomes" id="UP001206925">
    <property type="component" value="Unassembled WGS sequence"/>
</dbReference>
<dbReference type="PANTHER" id="PTHR12829:SF4">
    <property type="entry name" value="N(6)-ADENINE-SPECIFIC METHYLTRANSFERASE METTL4"/>
    <property type="match status" value="1"/>
</dbReference>
<protein>
    <recommendedName>
        <fullName evidence="5">Methyltransferase-like protein 2</fullName>
    </recommendedName>
</protein>
<evidence type="ECO:0008006" key="5">
    <source>
        <dbReference type="Google" id="ProtNLM"/>
    </source>
</evidence>
<organism evidence="3 4">
    <name type="scientific">Ambrosia artemisiifolia</name>
    <name type="common">Common ragweed</name>
    <dbReference type="NCBI Taxonomy" id="4212"/>
    <lineage>
        <taxon>Eukaryota</taxon>
        <taxon>Viridiplantae</taxon>
        <taxon>Streptophyta</taxon>
        <taxon>Embryophyta</taxon>
        <taxon>Tracheophyta</taxon>
        <taxon>Spermatophyta</taxon>
        <taxon>Magnoliopsida</taxon>
        <taxon>eudicotyledons</taxon>
        <taxon>Gunneridae</taxon>
        <taxon>Pentapetalae</taxon>
        <taxon>asterids</taxon>
        <taxon>campanulids</taxon>
        <taxon>Asterales</taxon>
        <taxon>Asteraceae</taxon>
        <taxon>Asteroideae</taxon>
        <taxon>Heliantheae alliance</taxon>
        <taxon>Heliantheae</taxon>
        <taxon>Ambrosia</taxon>
    </lineage>
</organism>
<feature type="compositionally biased region" description="Basic residues" evidence="2">
    <location>
        <begin position="130"/>
        <end position="139"/>
    </location>
</feature>
<evidence type="ECO:0000313" key="4">
    <source>
        <dbReference type="Proteomes" id="UP001206925"/>
    </source>
</evidence>
<dbReference type="GO" id="GO:0003676">
    <property type="term" value="F:nucleic acid binding"/>
    <property type="evidence" value="ECO:0007669"/>
    <property type="project" value="InterPro"/>
</dbReference>
<dbReference type="InterPro" id="IPR007757">
    <property type="entry name" value="MT-A70-like"/>
</dbReference>
<comment type="similarity">
    <text evidence="1">Belongs to the MT-A70-like family.</text>
</comment>
<evidence type="ECO:0000313" key="3">
    <source>
        <dbReference type="EMBL" id="KAI7747333.1"/>
    </source>
</evidence>
<reference evidence="3" key="1">
    <citation type="submission" date="2022-06" db="EMBL/GenBank/DDBJ databases">
        <title>Uncovering the hologenomic basis of an extraordinary plant invasion.</title>
        <authorList>
            <person name="Bieker V.C."/>
            <person name="Martin M.D."/>
            <person name="Gilbert T."/>
            <person name="Hodgins K."/>
            <person name="Battlay P."/>
            <person name="Petersen B."/>
            <person name="Wilson J."/>
        </authorList>
    </citation>
    <scope>NUCLEOTIDE SEQUENCE</scope>
    <source>
        <strain evidence="3">AA19_3_7</strain>
        <tissue evidence="3">Leaf</tissue>
    </source>
</reference>
<feature type="compositionally biased region" description="Basic and acidic residues" evidence="2">
    <location>
        <begin position="140"/>
        <end position="152"/>
    </location>
</feature>
<sequence>PSCQNQTYKTNTFKNKNRPTHTPFKLDRNQTVNRTKDQFKLQGIKKNLLAFFRHLQTQTPIMSQPNNNQNLSTFMNSGFYYFKGSNTVFIDPVRVLNQSYTQFTVTPSSYYSRFFEPNLQTDEHLIISEHKRKRKRKEKKVRELNEREQAADQRHQRVKPLLMKAHECLLEADDLLLNLGKLRIDDCGTFEPKSTVESDEQSFVELGSVWQAPLFEIALHINQDHRLTQDCTFVQNCEKRNVPAFGSLVANETNSDMEADFLNRRYIIPKRSSFYMSDLKQIHGLIPGKHECGFNLIVIDPPWENGSANQKLKYPTLPNRYFLSLPIQRLAHADGALVALWVTNKEKLRIFVEKDLFPKWGVKYMATHYWLKVKADGSLISELDLFHHRPYECLILGYYYGKDEDSEHLSQLKSIPDCQVYISIPGDYSRKPPVGEILHEYIPGLEPARCLELFARELLGGWTSWGNEPLRFQDSRYFTRKHQ</sequence>
<dbReference type="AlphaFoldDB" id="A0AAD5CS65"/>
<feature type="non-terminal residue" evidence="3">
    <location>
        <position position="1"/>
    </location>
</feature>
<proteinExistence type="inferred from homology"/>
<accession>A0AAD5CS65</accession>
<feature type="region of interest" description="Disordered" evidence="2">
    <location>
        <begin position="1"/>
        <end position="21"/>
    </location>
</feature>
<evidence type="ECO:0000256" key="1">
    <source>
        <dbReference type="PROSITE-ProRule" id="PRU00489"/>
    </source>
</evidence>
<dbReference type="GO" id="GO:0032259">
    <property type="term" value="P:methylation"/>
    <property type="evidence" value="ECO:0007669"/>
    <property type="project" value="InterPro"/>
</dbReference>
<dbReference type="EMBL" id="JAMZMK010006777">
    <property type="protein sequence ID" value="KAI7747333.1"/>
    <property type="molecule type" value="Genomic_DNA"/>
</dbReference>
<dbReference type="PROSITE" id="PS51143">
    <property type="entry name" value="MT_A70"/>
    <property type="match status" value="1"/>
</dbReference>
<gene>
    <name evidence="3" type="ORF">M8C21_010395</name>
</gene>
<name>A0AAD5CS65_AMBAR</name>
<dbReference type="InterPro" id="IPR002052">
    <property type="entry name" value="DNA_methylase_N6_adenine_CS"/>
</dbReference>